<organism evidence="1 2">
    <name type="scientific">Actinomadura parmotrematis</name>
    <dbReference type="NCBI Taxonomy" id="2864039"/>
    <lineage>
        <taxon>Bacteria</taxon>
        <taxon>Bacillati</taxon>
        <taxon>Actinomycetota</taxon>
        <taxon>Actinomycetes</taxon>
        <taxon>Streptosporangiales</taxon>
        <taxon>Thermomonosporaceae</taxon>
        <taxon>Actinomadura</taxon>
    </lineage>
</organism>
<comment type="caution">
    <text evidence="1">The sequence shown here is derived from an EMBL/GenBank/DDBJ whole genome shotgun (WGS) entry which is preliminary data.</text>
</comment>
<protein>
    <recommendedName>
        <fullName evidence="3">ApeA N-terminal domain-containing protein</fullName>
    </recommendedName>
</protein>
<evidence type="ECO:0008006" key="3">
    <source>
        <dbReference type="Google" id="ProtNLM"/>
    </source>
</evidence>
<dbReference type="EMBL" id="JAIBOA010000004">
    <property type="protein sequence ID" value="MBW8482526.1"/>
    <property type="molecule type" value="Genomic_DNA"/>
</dbReference>
<dbReference type="RefSeq" id="WP_220165087.1">
    <property type="nucleotide sequence ID" value="NZ_JAIBOA010000004.1"/>
</dbReference>
<reference evidence="1 2" key="1">
    <citation type="submission" date="2021-07" db="EMBL/GenBank/DDBJ databases">
        <title>Actinomadura sp. PM05-2 isolated from lichen.</title>
        <authorList>
            <person name="Somphong A."/>
            <person name="Phongsopitanun W."/>
            <person name="Tanasupawat S."/>
            <person name="Peongsungnone V."/>
        </authorList>
    </citation>
    <scope>NUCLEOTIDE SEQUENCE [LARGE SCALE GENOMIC DNA]</scope>
    <source>
        <strain evidence="1 2">PM05-2</strain>
    </source>
</reference>
<evidence type="ECO:0000313" key="2">
    <source>
        <dbReference type="Proteomes" id="UP000774570"/>
    </source>
</evidence>
<keyword evidence="2" id="KW-1185">Reference proteome</keyword>
<name>A0ABS7FQ78_9ACTN</name>
<evidence type="ECO:0000313" key="1">
    <source>
        <dbReference type="EMBL" id="MBW8482526.1"/>
    </source>
</evidence>
<sequence length="220" mass="24461">MRIEGREFLGVKIVGSMHCYENVEIVNSKLISCALAQFDDPEYRLTVRGASVRECMVSGGSIQGVHVEDSLIENVNGGSVFYAHGCVFDRVVIRGAIGAIMAIMPNSSLAARDLHVARMIELYRQVEWALDISAAEFVDVDLCGVPGHLVKIDPETQIILHRDRFDNISVHDLPPLVQVWLGRFRATPFDSIVAVAPKLSENFLRYLDGIRWLRDNGLGI</sequence>
<gene>
    <name evidence="1" type="ORF">K1Y72_09135</name>
</gene>
<dbReference type="Proteomes" id="UP000774570">
    <property type="component" value="Unassembled WGS sequence"/>
</dbReference>
<accession>A0ABS7FQ78</accession>
<proteinExistence type="predicted"/>